<gene>
    <name evidence="2" type="ORF">PQU92_18345</name>
</gene>
<keyword evidence="1" id="KW-0732">Signal</keyword>
<dbReference type="Proteomes" id="UP001214854">
    <property type="component" value="Unassembled WGS sequence"/>
</dbReference>
<organism evidence="2 3">
    <name type="scientific">Asticcacaulis aquaticus</name>
    <dbReference type="NCBI Taxonomy" id="2984212"/>
    <lineage>
        <taxon>Bacteria</taxon>
        <taxon>Pseudomonadati</taxon>
        <taxon>Pseudomonadota</taxon>
        <taxon>Alphaproteobacteria</taxon>
        <taxon>Caulobacterales</taxon>
        <taxon>Caulobacteraceae</taxon>
        <taxon>Asticcacaulis</taxon>
    </lineage>
</organism>
<dbReference type="RefSeq" id="WP_272749751.1">
    <property type="nucleotide sequence ID" value="NZ_JAQQKX010000026.1"/>
</dbReference>
<protein>
    <submittedName>
        <fullName evidence="2">Uncharacterized protein</fullName>
    </submittedName>
</protein>
<proteinExistence type="predicted"/>
<reference evidence="2 3" key="1">
    <citation type="submission" date="2023-01" db="EMBL/GenBank/DDBJ databases">
        <title>Novel species of the genus Asticcacaulis isolated from rivers.</title>
        <authorList>
            <person name="Lu H."/>
        </authorList>
    </citation>
    <scope>NUCLEOTIDE SEQUENCE [LARGE SCALE GENOMIC DNA]</scope>
    <source>
        <strain evidence="2 3">BYS171W</strain>
    </source>
</reference>
<dbReference type="PROSITE" id="PS51257">
    <property type="entry name" value="PROKAR_LIPOPROTEIN"/>
    <property type="match status" value="1"/>
</dbReference>
<comment type="caution">
    <text evidence="2">The sequence shown here is derived from an EMBL/GenBank/DDBJ whole genome shotgun (WGS) entry which is preliminary data.</text>
</comment>
<evidence type="ECO:0000313" key="2">
    <source>
        <dbReference type="EMBL" id="MDC7685248.1"/>
    </source>
</evidence>
<keyword evidence="3" id="KW-1185">Reference proteome</keyword>
<sequence length="283" mass="29067">MRVKPGKTFATLIGLGLLAVAGQAAAGAGCNNGCSPPAPPSPPSHPGKPNMPGGGGCGGGGQCGGGHNGNVNVNVNVNVKAGASANAYVGPGSFNGSGSGATYYGGGYGNWSQTPGTPSSMGLNVEGGEVRAMESYSASRSLTKIMIIEAACIDDKGVPHPASQVFGAKDVNSAYAGEVYRCIAGTKMRYTLTDKDSRDGGKSYDCRKGEALWYDRNVVTCKVQIAERQCNERSLLRKFGAGVKILTLVTTENYQAQREVVKQSSASYSSQMVFDGGVGGFVQ</sequence>
<name>A0ABT5HZ04_9CAUL</name>
<accession>A0ABT5HZ04</accession>
<dbReference type="EMBL" id="JAQQKX010000026">
    <property type="protein sequence ID" value="MDC7685248.1"/>
    <property type="molecule type" value="Genomic_DNA"/>
</dbReference>
<feature type="chain" id="PRO_5046193172" evidence="1">
    <location>
        <begin position="27"/>
        <end position="283"/>
    </location>
</feature>
<evidence type="ECO:0000256" key="1">
    <source>
        <dbReference type="SAM" id="SignalP"/>
    </source>
</evidence>
<evidence type="ECO:0000313" key="3">
    <source>
        <dbReference type="Proteomes" id="UP001214854"/>
    </source>
</evidence>
<feature type="signal peptide" evidence="1">
    <location>
        <begin position="1"/>
        <end position="26"/>
    </location>
</feature>